<gene>
    <name evidence="2" type="ORF">RDWZM_002284</name>
</gene>
<keyword evidence="1" id="KW-0732">Signal</keyword>
<dbReference type="Proteomes" id="UP001142055">
    <property type="component" value="Chromosome 1"/>
</dbReference>
<dbReference type="EMBL" id="JAPWDV010000001">
    <property type="protein sequence ID" value="KAJ6223739.1"/>
    <property type="molecule type" value="Genomic_DNA"/>
</dbReference>
<feature type="signal peptide" evidence="1">
    <location>
        <begin position="1"/>
        <end position="20"/>
    </location>
</feature>
<sequence>MVQFIKQLVLVALFVGAAMAQNDTLVLNENNYGDLHVEPQILEAIQLTDEVIKQYRNLPMSQSRITTKLEFLPNATLIDNKLLRLKDIHLNQNFNLMKQLDSFRVSYVANHVAHQATVKFDAVDHYLSKKIHKQYASFDMLKFFKVAFYYDLAINDLFGEKPIRDITVTSVESDLDSIELYNFKLISYFEARGIAYHHLLKLESNNYLKQKITEALDHEIGKIRFVKNDKSDNKVYF</sequence>
<evidence type="ECO:0000313" key="2">
    <source>
        <dbReference type="EMBL" id="KAJ6223739.1"/>
    </source>
</evidence>
<protein>
    <submittedName>
        <fullName evidence="2">Uncharacterized protein</fullName>
    </submittedName>
</protein>
<dbReference type="AlphaFoldDB" id="A0A9Q0MDL6"/>
<comment type="caution">
    <text evidence="2">The sequence shown here is derived from an EMBL/GenBank/DDBJ whole genome shotgun (WGS) entry which is preliminary data.</text>
</comment>
<keyword evidence="3" id="KW-1185">Reference proteome</keyword>
<feature type="chain" id="PRO_5040158594" evidence="1">
    <location>
        <begin position="21"/>
        <end position="237"/>
    </location>
</feature>
<reference evidence="2" key="1">
    <citation type="submission" date="2022-12" db="EMBL/GenBank/DDBJ databases">
        <title>Genome assemblies of Blomia tropicalis.</title>
        <authorList>
            <person name="Cui Y."/>
        </authorList>
    </citation>
    <scope>NUCLEOTIDE SEQUENCE</scope>
    <source>
        <tissue evidence="2">Adult mites</tissue>
    </source>
</reference>
<organism evidence="2 3">
    <name type="scientific">Blomia tropicalis</name>
    <name type="common">Mite</name>
    <dbReference type="NCBI Taxonomy" id="40697"/>
    <lineage>
        <taxon>Eukaryota</taxon>
        <taxon>Metazoa</taxon>
        <taxon>Ecdysozoa</taxon>
        <taxon>Arthropoda</taxon>
        <taxon>Chelicerata</taxon>
        <taxon>Arachnida</taxon>
        <taxon>Acari</taxon>
        <taxon>Acariformes</taxon>
        <taxon>Sarcoptiformes</taxon>
        <taxon>Astigmata</taxon>
        <taxon>Glycyphagoidea</taxon>
        <taxon>Echimyopodidae</taxon>
        <taxon>Blomia</taxon>
    </lineage>
</organism>
<evidence type="ECO:0000313" key="3">
    <source>
        <dbReference type="Proteomes" id="UP001142055"/>
    </source>
</evidence>
<evidence type="ECO:0000256" key="1">
    <source>
        <dbReference type="SAM" id="SignalP"/>
    </source>
</evidence>
<name>A0A9Q0MDL6_BLOTA</name>
<proteinExistence type="predicted"/>
<accession>A0A9Q0MDL6</accession>